<evidence type="ECO:0000313" key="4">
    <source>
        <dbReference type="Proteomes" id="UP001341840"/>
    </source>
</evidence>
<dbReference type="Proteomes" id="UP001341840">
    <property type="component" value="Unassembled WGS sequence"/>
</dbReference>
<gene>
    <name evidence="3" type="ORF">PIB30_101714</name>
</gene>
<reference evidence="3 4" key="1">
    <citation type="journal article" date="2023" name="Plants (Basel)">
        <title>Bridging the Gap: Combining Genomics and Transcriptomics Approaches to Understand Stylosanthes scabra, an Orphan Legume from the Brazilian Caatinga.</title>
        <authorList>
            <person name="Ferreira-Neto J.R.C."/>
            <person name="da Silva M.D."/>
            <person name="Binneck E."/>
            <person name="de Melo N.F."/>
            <person name="da Silva R.H."/>
            <person name="de Melo A.L.T.M."/>
            <person name="Pandolfi V."/>
            <person name="Bustamante F.O."/>
            <person name="Brasileiro-Vidal A.C."/>
            <person name="Benko-Iseppon A.M."/>
        </authorList>
    </citation>
    <scope>NUCLEOTIDE SEQUENCE [LARGE SCALE GENOMIC DNA]</scope>
    <source>
        <tissue evidence="3">Leaves</tissue>
    </source>
</reference>
<organism evidence="3 4">
    <name type="scientific">Stylosanthes scabra</name>
    <dbReference type="NCBI Taxonomy" id="79078"/>
    <lineage>
        <taxon>Eukaryota</taxon>
        <taxon>Viridiplantae</taxon>
        <taxon>Streptophyta</taxon>
        <taxon>Embryophyta</taxon>
        <taxon>Tracheophyta</taxon>
        <taxon>Spermatophyta</taxon>
        <taxon>Magnoliopsida</taxon>
        <taxon>eudicotyledons</taxon>
        <taxon>Gunneridae</taxon>
        <taxon>Pentapetalae</taxon>
        <taxon>rosids</taxon>
        <taxon>fabids</taxon>
        <taxon>Fabales</taxon>
        <taxon>Fabaceae</taxon>
        <taxon>Papilionoideae</taxon>
        <taxon>50 kb inversion clade</taxon>
        <taxon>dalbergioids sensu lato</taxon>
        <taxon>Dalbergieae</taxon>
        <taxon>Pterocarpus clade</taxon>
        <taxon>Stylosanthes</taxon>
    </lineage>
</organism>
<feature type="coiled-coil region" evidence="1">
    <location>
        <begin position="102"/>
        <end position="129"/>
    </location>
</feature>
<keyword evidence="1" id="KW-0175">Coiled coil</keyword>
<evidence type="ECO:0000256" key="2">
    <source>
        <dbReference type="SAM" id="MobiDB-lite"/>
    </source>
</evidence>
<keyword evidence="4" id="KW-1185">Reference proteome</keyword>
<evidence type="ECO:0000313" key="3">
    <source>
        <dbReference type="EMBL" id="MED6190026.1"/>
    </source>
</evidence>
<name>A0ABU6WX48_9FABA</name>
<proteinExistence type="predicted"/>
<feature type="region of interest" description="Disordered" evidence="2">
    <location>
        <begin position="54"/>
        <end position="80"/>
    </location>
</feature>
<evidence type="ECO:0000256" key="1">
    <source>
        <dbReference type="SAM" id="Coils"/>
    </source>
</evidence>
<accession>A0ABU6WX48</accession>
<sequence length="142" mass="15807">MQPMRKGFTGKCVRKKVEHFGIDLSAENAVTLDDGNAITSRHLNQMRRNINVATEGDDEDEDVGKGVPHHTGVGSSHQFPPNLIESFSKGMQSFHSAWGEKIQSMSKRLDGFEAQLTSQENEIRGLGDDVRGWFGQFSRSDD</sequence>
<comment type="caution">
    <text evidence="3">The sequence shown here is derived from an EMBL/GenBank/DDBJ whole genome shotgun (WGS) entry which is preliminary data.</text>
</comment>
<dbReference type="EMBL" id="JASCZI010184257">
    <property type="protein sequence ID" value="MED6190026.1"/>
    <property type="molecule type" value="Genomic_DNA"/>
</dbReference>
<protein>
    <submittedName>
        <fullName evidence="3">Uncharacterized protein</fullName>
    </submittedName>
</protein>